<dbReference type="Pfam" id="PF00248">
    <property type="entry name" value="Aldo_ket_red"/>
    <property type="match status" value="1"/>
</dbReference>
<feature type="domain" description="NADP-dependent oxidoreductase" evidence="1">
    <location>
        <begin position="22"/>
        <end position="295"/>
    </location>
</feature>
<dbReference type="SUPFAM" id="SSF51430">
    <property type="entry name" value="NAD(P)-linked oxidoreductase"/>
    <property type="match status" value="1"/>
</dbReference>
<evidence type="ECO:0000313" key="2">
    <source>
        <dbReference type="EMBL" id="SVA91445.1"/>
    </source>
</evidence>
<gene>
    <name evidence="2" type="ORF">METZ01_LOCUS144299</name>
</gene>
<dbReference type="GO" id="GO:0016491">
    <property type="term" value="F:oxidoreductase activity"/>
    <property type="evidence" value="ECO:0007669"/>
    <property type="project" value="InterPro"/>
</dbReference>
<dbReference type="PANTHER" id="PTHR43312">
    <property type="entry name" value="D-THREO-ALDOSE 1-DEHYDROGENASE"/>
    <property type="match status" value="1"/>
</dbReference>
<dbReference type="InterPro" id="IPR023210">
    <property type="entry name" value="NADP_OxRdtase_dom"/>
</dbReference>
<dbReference type="InterPro" id="IPR053135">
    <property type="entry name" value="AKR2_Oxidoreductase"/>
</dbReference>
<proteinExistence type="predicted"/>
<dbReference type="PANTHER" id="PTHR43312:SF1">
    <property type="entry name" value="NADP-DEPENDENT OXIDOREDUCTASE DOMAIN-CONTAINING PROTEIN"/>
    <property type="match status" value="1"/>
</dbReference>
<dbReference type="InterPro" id="IPR020471">
    <property type="entry name" value="AKR"/>
</dbReference>
<dbReference type="PRINTS" id="PR00069">
    <property type="entry name" value="ALDKETRDTASE"/>
</dbReference>
<evidence type="ECO:0000259" key="1">
    <source>
        <dbReference type="Pfam" id="PF00248"/>
    </source>
</evidence>
<dbReference type="EMBL" id="UINC01022236">
    <property type="protein sequence ID" value="SVA91445.1"/>
    <property type="molecule type" value="Genomic_DNA"/>
</dbReference>
<accession>A0A381ZQB1</accession>
<organism evidence="2">
    <name type="scientific">marine metagenome</name>
    <dbReference type="NCBI Taxonomy" id="408172"/>
    <lineage>
        <taxon>unclassified sequences</taxon>
        <taxon>metagenomes</taxon>
        <taxon>ecological metagenomes</taxon>
    </lineage>
</organism>
<name>A0A381ZQB1_9ZZZZ</name>
<dbReference type="InterPro" id="IPR036812">
    <property type="entry name" value="NAD(P)_OxRdtase_dom_sf"/>
</dbReference>
<reference evidence="2" key="1">
    <citation type="submission" date="2018-05" db="EMBL/GenBank/DDBJ databases">
        <authorList>
            <person name="Lanie J.A."/>
            <person name="Ng W.-L."/>
            <person name="Kazmierczak K.M."/>
            <person name="Andrzejewski T.M."/>
            <person name="Davidsen T.M."/>
            <person name="Wayne K.J."/>
            <person name="Tettelin H."/>
            <person name="Glass J.I."/>
            <person name="Rusch D."/>
            <person name="Podicherti R."/>
            <person name="Tsui H.-C.T."/>
            <person name="Winkler M.E."/>
        </authorList>
    </citation>
    <scope>NUCLEOTIDE SEQUENCE</scope>
</reference>
<dbReference type="AlphaFoldDB" id="A0A381ZQB1"/>
<protein>
    <recommendedName>
        <fullName evidence="1">NADP-dependent oxidoreductase domain-containing protein</fullName>
    </recommendedName>
</protein>
<dbReference type="Gene3D" id="3.20.20.100">
    <property type="entry name" value="NADP-dependent oxidoreductase domain"/>
    <property type="match status" value="1"/>
</dbReference>
<sequence length="305" mass="33775">MQYRKIGETGAEVSLLSYGTGGPSHFGQKTGLDDSGRAALVNRAIDLGVNLFDTAEEYGESEGMLGRALKGHPRDTYLIATKWSYRRQNGMTTDPKTAIRSIEQSLNLLQTDYVDIFQIHGVRPEHYDLLSEIFIPVLQQLKQQGKTRFLGVTEMLRTDPKHYGMSLCMERHPDVWDSVMLKYGIMNQWAAKHALPLAASTTTAVLNMAPVRLTLTLPEKLSERMNEWGEKAGSKALDWLSDGNSSKLISKGYQFAAEPKEITTVISGTSSIAHLEANIAALDNTLSVNDLSRLKSEFADSASYD</sequence>